<proteinExistence type="predicted"/>
<protein>
    <submittedName>
        <fullName evidence="1">Uncharacterized protein</fullName>
    </submittedName>
</protein>
<reference evidence="1" key="1">
    <citation type="submission" date="2020-06" db="EMBL/GenBank/DDBJ databases">
        <title>WGS assembly of Ceratodon purpureus strain R40.</title>
        <authorList>
            <person name="Carey S.B."/>
            <person name="Jenkins J."/>
            <person name="Shu S."/>
            <person name="Lovell J.T."/>
            <person name="Sreedasyam A."/>
            <person name="Maumus F."/>
            <person name="Tiley G.P."/>
            <person name="Fernandez-Pozo N."/>
            <person name="Barry K."/>
            <person name="Chen C."/>
            <person name="Wang M."/>
            <person name="Lipzen A."/>
            <person name="Daum C."/>
            <person name="Saski C.A."/>
            <person name="Payton A.C."/>
            <person name="Mcbreen J.C."/>
            <person name="Conrad R.E."/>
            <person name="Kollar L.M."/>
            <person name="Olsson S."/>
            <person name="Huttunen S."/>
            <person name="Landis J.B."/>
            <person name="Wickett N.J."/>
            <person name="Johnson M.G."/>
            <person name="Rensing S.A."/>
            <person name="Grimwood J."/>
            <person name="Schmutz J."/>
            <person name="Mcdaniel S.F."/>
        </authorList>
    </citation>
    <scope>NUCLEOTIDE SEQUENCE</scope>
    <source>
        <strain evidence="1">R40</strain>
    </source>
</reference>
<evidence type="ECO:0000313" key="2">
    <source>
        <dbReference type="Proteomes" id="UP000822688"/>
    </source>
</evidence>
<evidence type="ECO:0000313" key="1">
    <source>
        <dbReference type="EMBL" id="KAG0591841.1"/>
    </source>
</evidence>
<sequence length="114" mass="12279">CCLPTVWCCSPACCSYAPHAAAAGSPPLPTQPIHLFSCHAYMPSLPSLPRLPCSEVGILQWNAVVMSGEIFTRLNVINGRNKCLVCSTPEPRDLLANLSLTLYFTLLTDSESAN</sequence>
<organism evidence="1 2">
    <name type="scientific">Ceratodon purpureus</name>
    <name type="common">Fire moss</name>
    <name type="synonym">Dicranum purpureum</name>
    <dbReference type="NCBI Taxonomy" id="3225"/>
    <lineage>
        <taxon>Eukaryota</taxon>
        <taxon>Viridiplantae</taxon>
        <taxon>Streptophyta</taxon>
        <taxon>Embryophyta</taxon>
        <taxon>Bryophyta</taxon>
        <taxon>Bryophytina</taxon>
        <taxon>Bryopsida</taxon>
        <taxon>Dicranidae</taxon>
        <taxon>Pseudoditrichales</taxon>
        <taxon>Ditrichaceae</taxon>
        <taxon>Ceratodon</taxon>
    </lineage>
</organism>
<gene>
    <name evidence="1" type="ORF">KC19_1G206400</name>
</gene>
<name>A0A8T0JAV8_CERPU</name>
<dbReference type="EMBL" id="CM026421">
    <property type="protein sequence ID" value="KAG0591841.1"/>
    <property type="molecule type" value="Genomic_DNA"/>
</dbReference>
<keyword evidence="2" id="KW-1185">Reference proteome</keyword>
<dbReference type="Proteomes" id="UP000822688">
    <property type="component" value="Chromosome 1"/>
</dbReference>
<comment type="caution">
    <text evidence="1">The sequence shown here is derived from an EMBL/GenBank/DDBJ whole genome shotgun (WGS) entry which is preliminary data.</text>
</comment>
<dbReference type="AlphaFoldDB" id="A0A8T0JAV8"/>
<accession>A0A8T0JAV8</accession>
<feature type="non-terminal residue" evidence="1">
    <location>
        <position position="1"/>
    </location>
</feature>